<dbReference type="Proteomes" id="UP000515789">
    <property type="component" value="Chromosome"/>
</dbReference>
<dbReference type="GeneID" id="75051902"/>
<dbReference type="EMBL" id="CP039126">
    <property type="protein sequence ID" value="QMW79301.1"/>
    <property type="molecule type" value="Genomic_DNA"/>
</dbReference>
<accession>A0A7G5MXF8</accession>
<evidence type="ECO:0000313" key="1">
    <source>
        <dbReference type="EMBL" id="QMW79301.1"/>
    </source>
</evidence>
<reference evidence="1 2" key="1">
    <citation type="submission" date="2019-04" db="EMBL/GenBank/DDBJ databases">
        <authorList>
            <person name="Schori C."/>
            <person name="Ahrens C."/>
        </authorList>
    </citation>
    <scope>NUCLEOTIDE SEQUENCE [LARGE SCALE GENOMIC DNA]</scope>
    <source>
        <strain evidence="1 2">DSM 2950</strain>
    </source>
</reference>
<sequence length="121" mass="14015">MKKYNLSEIMKKAWATYKKFQKFVQKLPFAECLKRAWADAKKAMEKPAEITLATIKAAAHKLVESGEYESISCNDWNNYGKSRIYIRAYRRTLAGNLRTADCGYWDNDNHKYVPQGIDLLA</sequence>
<evidence type="ECO:0000313" key="2">
    <source>
        <dbReference type="Proteomes" id="UP000515789"/>
    </source>
</evidence>
<name>A0A7G5MXF8_9FIRM</name>
<dbReference type="RefSeq" id="WP_018597665.1">
    <property type="nucleotide sequence ID" value="NZ_CABLBP010000060.1"/>
</dbReference>
<gene>
    <name evidence="1" type="ORF">E5259_17790</name>
</gene>
<protein>
    <submittedName>
        <fullName evidence="1">Uncharacterized protein</fullName>
    </submittedName>
</protein>
<proteinExistence type="predicted"/>
<organism evidence="1 2">
    <name type="scientific">Blautia producta</name>
    <dbReference type="NCBI Taxonomy" id="33035"/>
    <lineage>
        <taxon>Bacteria</taxon>
        <taxon>Bacillati</taxon>
        <taxon>Bacillota</taxon>
        <taxon>Clostridia</taxon>
        <taxon>Lachnospirales</taxon>
        <taxon>Lachnospiraceae</taxon>
        <taxon>Blautia</taxon>
    </lineage>
</organism>
<dbReference type="AlphaFoldDB" id="A0A7G5MXF8"/>